<keyword evidence="2" id="KW-1185">Reference proteome</keyword>
<dbReference type="Proteomes" id="UP000041254">
    <property type="component" value="Unassembled WGS sequence"/>
</dbReference>
<proteinExistence type="predicted"/>
<dbReference type="AlphaFoldDB" id="A0A0G4GHW0"/>
<organism evidence="1 2">
    <name type="scientific">Vitrella brassicaformis (strain CCMP3155)</name>
    <dbReference type="NCBI Taxonomy" id="1169540"/>
    <lineage>
        <taxon>Eukaryota</taxon>
        <taxon>Sar</taxon>
        <taxon>Alveolata</taxon>
        <taxon>Colpodellida</taxon>
        <taxon>Vitrellaceae</taxon>
        <taxon>Vitrella</taxon>
    </lineage>
</organism>
<accession>A0A0G4GHW0</accession>
<gene>
    <name evidence="1" type="ORF">Vbra_22750</name>
</gene>
<name>A0A0G4GHW0_VITBC</name>
<dbReference type="VEuPathDB" id="CryptoDB:Vbra_22750"/>
<protein>
    <submittedName>
        <fullName evidence="1">Uncharacterized protein</fullName>
    </submittedName>
</protein>
<evidence type="ECO:0000313" key="2">
    <source>
        <dbReference type="Proteomes" id="UP000041254"/>
    </source>
</evidence>
<reference evidence="1 2" key="1">
    <citation type="submission" date="2014-11" db="EMBL/GenBank/DDBJ databases">
        <authorList>
            <person name="Zhu J."/>
            <person name="Qi W."/>
            <person name="Song R."/>
        </authorList>
    </citation>
    <scope>NUCLEOTIDE SEQUENCE [LARGE SCALE GENOMIC DNA]</scope>
</reference>
<dbReference type="EMBL" id="CDMY01000670">
    <property type="protein sequence ID" value="CEM29308.1"/>
    <property type="molecule type" value="Genomic_DNA"/>
</dbReference>
<evidence type="ECO:0000313" key="1">
    <source>
        <dbReference type="EMBL" id="CEM29308.1"/>
    </source>
</evidence>
<sequence length="68" mass="7929">MLEYMAKSLACKLVLDIGCWTNWVQHDNWLKQQLRQVGGDLLGRRVADILEDMGFDCEFTHYGIELKL</sequence>
<dbReference type="InParanoid" id="A0A0G4GHW0"/>